<dbReference type="Gene3D" id="1.10.10.10">
    <property type="entry name" value="Winged helix-like DNA-binding domain superfamily/Winged helix DNA-binding domain"/>
    <property type="match status" value="1"/>
</dbReference>
<dbReference type="AlphaFoldDB" id="A0A1N6R0P9"/>
<evidence type="ECO:0000256" key="3">
    <source>
        <dbReference type="ARBA" id="ARBA00023082"/>
    </source>
</evidence>
<name>A0A1N6R0P9_9GAMM</name>
<dbReference type="InterPro" id="IPR013325">
    <property type="entry name" value="RNA_pol_sigma_r2"/>
</dbReference>
<dbReference type="InterPro" id="IPR013324">
    <property type="entry name" value="RNA_pol_sigma_r3/r4-like"/>
</dbReference>
<feature type="domain" description="RNA polymerase sigma factor 70 region 4 type 2" evidence="6">
    <location>
        <begin position="137"/>
        <end position="188"/>
    </location>
</feature>
<accession>A0A1N6R0P9</accession>
<dbReference type="Pfam" id="PF08281">
    <property type="entry name" value="Sigma70_r4_2"/>
    <property type="match status" value="1"/>
</dbReference>
<dbReference type="GO" id="GO:0016987">
    <property type="term" value="F:sigma factor activity"/>
    <property type="evidence" value="ECO:0007669"/>
    <property type="project" value="UniProtKB-KW"/>
</dbReference>
<gene>
    <name evidence="7" type="ORF">SAMN05421546_0859</name>
</gene>
<proteinExistence type="inferred from homology"/>
<dbReference type="InterPro" id="IPR007627">
    <property type="entry name" value="RNA_pol_sigma70_r2"/>
</dbReference>
<dbReference type="Gene3D" id="1.10.1740.10">
    <property type="match status" value="1"/>
</dbReference>
<dbReference type="SUPFAM" id="SSF88659">
    <property type="entry name" value="Sigma3 and sigma4 domains of RNA polymerase sigma factors"/>
    <property type="match status" value="1"/>
</dbReference>
<dbReference type="InterPro" id="IPR014284">
    <property type="entry name" value="RNA_pol_sigma-70_dom"/>
</dbReference>
<evidence type="ECO:0000313" key="8">
    <source>
        <dbReference type="Proteomes" id="UP000241788"/>
    </source>
</evidence>
<dbReference type="PANTHER" id="PTHR43133">
    <property type="entry name" value="RNA POLYMERASE ECF-TYPE SIGMA FACTO"/>
    <property type="match status" value="1"/>
</dbReference>
<dbReference type="Proteomes" id="UP000241788">
    <property type="component" value="Unassembled WGS sequence"/>
</dbReference>
<dbReference type="GO" id="GO:0006352">
    <property type="term" value="P:DNA-templated transcription initiation"/>
    <property type="evidence" value="ECO:0007669"/>
    <property type="project" value="InterPro"/>
</dbReference>
<keyword evidence="8" id="KW-1185">Reference proteome</keyword>
<evidence type="ECO:0000256" key="2">
    <source>
        <dbReference type="ARBA" id="ARBA00023015"/>
    </source>
</evidence>
<dbReference type="InterPro" id="IPR036388">
    <property type="entry name" value="WH-like_DNA-bd_sf"/>
</dbReference>
<dbReference type="InterPro" id="IPR013249">
    <property type="entry name" value="RNA_pol_sigma70_r4_t2"/>
</dbReference>
<sequence length="213" mass="24525">MRAVLFLDEWRCAFPHHPALISYGATMDEDLDRWFIEHILVHEEALQRYLTRCWPHRDEVRDLRQELYARIYQAAAKSRPTSPKSFLFSSARHLMADRARHARVVSIVPMGDFEPSHVLVDDVSPERWCGGRETLALLSAAFDRLPDRCREVVWLRRVEELSQKEVAMRMGISEKTVEKHIAKGMRLLTDALHAGEAAASEAAAVDDEREQAH</sequence>
<dbReference type="CDD" id="cd06171">
    <property type="entry name" value="Sigma70_r4"/>
    <property type="match status" value="1"/>
</dbReference>
<dbReference type="STRING" id="1604334.SAMN05421546_0859"/>
<evidence type="ECO:0000256" key="1">
    <source>
        <dbReference type="ARBA" id="ARBA00010641"/>
    </source>
</evidence>
<feature type="domain" description="RNA polymerase sigma-70 region 2" evidence="5">
    <location>
        <begin position="42"/>
        <end position="103"/>
    </location>
</feature>
<protein>
    <submittedName>
        <fullName evidence="7">RNA polymerase sigma-70 factor, ECF subfamily</fullName>
    </submittedName>
</protein>
<keyword evidence="2" id="KW-0805">Transcription regulation</keyword>
<dbReference type="NCBIfam" id="TIGR02937">
    <property type="entry name" value="sigma70-ECF"/>
    <property type="match status" value="1"/>
</dbReference>
<dbReference type="SUPFAM" id="SSF88946">
    <property type="entry name" value="Sigma2 domain of RNA polymerase sigma factors"/>
    <property type="match status" value="1"/>
</dbReference>
<dbReference type="InterPro" id="IPR039425">
    <property type="entry name" value="RNA_pol_sigma-70-like"/>
</dbReference>
<dbReference type="EMBL" id="FTLW01000002">
    <property type="protein sequence ID" value="SIQ22414.1"/>
    <property type="molecule type" value="Genomic_DNA"/>
</dbReference>
<organism evidence="7 8">
    <name type="scientific">Solilutibacter tolerans</name>
    <dbReference type="NCBI Taxonomy" id="1604334"/>
    <lineage>
        <taxon>Bacteria</taxon>
        <taxon>Pseudomonadati</taxon>
        <taxon>Pseudomonadota</taxon>
        <taxon>Gammaproteobacteria</taxon>
        <taxon>Lysobacterales</taxon>
        <taxon>Lysobacteraceae</taxon>
        <taxon>Solilutibacter</taxon>
    </lineage>
</organism>
<evidence type="ECO:0000313" key="7">
    <source>
        <dbReference type="EMBL" id="SIQ22414.1"/>
    </source>
</evidence>
<comment type="similarity">
    <text evidence="1">Belongs to the sigma-70 factor family. ECF subfamily.</text>
</comment>
<keyword evidence="4" id="KW-0804">Transcription</keyword>
<dbReference type="Pfam" id="PF04542">
    <property type="entry name" value="Sigma70_r2"/>
    <property type="match status" value="1"/>
</dbReference>
<reference evidence="8" key="1">
    <citation type="submission" date="2017-01" db="EMBL/GenBank/DDBJ databases">
        <authorList>
            <person name="Varghese N."/>
            <person name="Submissions S."/>
        </authorList>
    </citation>
    <scope>NUCLEOTIDE SEQUENCE [LARGE SCALE GENOMIC DNA]</scope>
    <source>
        <strain evidence="8">UM1</strain>
    </source>
</reference>
<keyword evidence="3" id="KW-0731">Sigma factor</keyword>
<dbReference type="PANTHER" id="PTHR43133:SF63">
    <property type="entry name" value="RNA POLYMERASE SIGMA FACTOR FECI-RELATED"/>
    <property type="match status" value="1"/>
</dbReference>
<evidence type="ECO:0000256" key="4">
    <source>
        <dbReference type="ARBA" id="ARBA00023163"/>
    </source>
</evidence>
<evidence type="ECO:0000259" key="6">
    <source>
        <dbReference type="Pfam" id="PF08281"/>
    </source>
</evidence>
<dbReference type="GO" id="GO:0003677">
    <property type="term" value="F:DNA binding"/>
    <property type="evidence" value="ECO:0007669"/>
    <property type="project" value="InterPro"/>
</dbReference>
<evidence type="ECO:0000259" key="5">
    <source>
        <dbReference type="Pfam" id="PF04542"/>
    </source>
</evidence>